<dbReference type="EMBL" id="JAZDQP010000014">
    <property type="protein sequence ID" value="MEE1868607.1"/>
    <property type="molecule type" value="Genomic_DNA"/>
</dbReference>
<organism evidence="2 3">
    <name type="scientific">Pseudomonas auratipiscis</name>
    <dbReference type="NCBI Taxonomy" id="3115853"/>
    <lineage>
        <taxon>Bacteria</taxon>
        <taxon>Pseudomonadati</taxon>
        <taxon>Pseudomonadota</taxon>
        <taxon>Gammaproteobacteria</taxon>
        <taxon>Pseudomonadales</taxon>
        <taxon>Pseudomonadaceae</taxon>
        <taxon>Pseudomonas</taxon>
    </lineage>
</organism>
<dbReference type="GO" id="GO:0006974">
    <property type="term" value="P:DNA damage response"/>
    <property type="evidence" value="ECO:0007669"/>
    <property type="project" value="TreeGrafter"/>
</dbReference>
<name>A0AB35WVY2_9PSED</name>
<dbReference type="Proteomes" id="UP001307839">
    <property type="component" value="Unassembled WGS sequence"/>
</dbReference>
<dbReference type="InterPro" id="IPR007488">
    <property type="entry name" value="DUF535"/>
</dbReference>
<feature type="region of interest" description="Disordered" evidence="1">
    <location>
        <begin position="304"/>
        <end position="325"/>
    </location>
</feature>
<dbReference type="PANTHER" id="PTHR38785:SF1">
    <property type="entry name" value="HOMOLOG OF VIRK"/>
    <property type="match status" value="1"/>
</dbReference>
<dbReference type="Pfam" id="PF04393">
    <property type="entry name" value="DUF535"/>
    <property type="match status" value="1"/>
</dbReference>
<keyword evidence="3" id="KW-1185">Reference proteome</keyword>
<evidence type="ECO:0000313" key="3">
    <source>
        <dbReference type="Proteomes" id="UP001307839"/>
    </source>
</evidence>
<evidence type="ECO:0000256" key="1">
    <source>
        <dbReference type="SAM" id="MobiDB-lite"/>
    </source>
</evidence>
<proteinExistence type="predicted"/>
<dbReference type="AlphaFoldDB" id="A0AB35WVY2"/>
<reference evidence="2 3" key="1">
    <citation type="submission" date="2024-01" db="EMBL/GenBank/DDBJ databases">
        <title>Unpublished Manusciprt.</title>
        <authorList>
            <person name="Duman M."/>
            <person name="Valdes E.G."/>
            <person name="Ajmi N."/>
            <person name="Altun S."/>
            <person name="Saticioglu I.B."/>
        </authorList>
    </citation>
    <scope>NUCLEOTIDE SEQUENCE [LARGE SCALE GENOMIC DNA]</scope>
    <source>
        <strain evidence="2 3">120P</strain>
    </source>
</reference>
<feature type="compositionally biased region" description="Polar residues" evidence="1">
    <location>
        <begin position="305"/>
        <end position="316"/>
    </location>
</feature>
<accession>A0AB35WVY2</accession>
<comment type="caution">
    <text evidence="2">The sequence shown here is derived from an EMBL/GenBank/DDBJ whole genome shotgun (WGS) entry which is preliminary data.</text>
</comment>
<sequence length="325" mass="37225">MIYRSVAKSIWVLHPGYSLRAMRNKLRLALLIARGWPGLHGYLQRLIGTVGRDGLQRMGVDCIGIIHWPYISKSWRPSTRFDVLASHYEVVSQRCQPLMLLGREDSLQLADLTQYSRGCSLVLDRAFWFMREGELVLNLFQDELRVASLAFTLSRTDNGTCMFIGAVQGIHKGVDSERSLAIYRDLTKDFEGLRPRSLLIEVLKHIARGLGVTQIYAIADSYRHHRHPYFGVEKSQELLANYDVIWQEHGAISCEREDFFSMPTAPSRTPLEDIAAKKRAMYRRRYELMDAIFARVDSVLHDRASSTNKQSENQPSLPVFAPQQP</sequence>
<dbReference type="RefSeq" id="WP_330080345.1">
    <property type="nucleotide sequence ID" value="NZ_JAZDCU010000012.1"/>
</dbReference>
<protein>
    <submittedName>
        <fullName evidence="2">DUF535 family protein</fullName>
    </submittedName>
</protein>
<dbReference type="PANTHER" id="PTHR38785">
    <property type="entry name" value="HOMOLOG OF VIRK"/>
    <property type="match status" value="1"/>
</dbReference>
<gene>
    <name evidence="2" type="ORF">V0R53_19685</name>
</gene>
<evidence type="ECO:0000313" key="2">
    <source>
        <dbReference type="EMBL" id="MEE1868607.1"/>
    </source>
</evidence>